<dbReference type="Gene3D" id="3.90.550.10">
    <property type="entry name" value="Spore Coat Polysaccharide Biosynthesis Protein SpsA, Chain A"/>
    <property type="match status" value="1"/>
</dbReference>
<dbReference type="SUPFAM" id="SSF53448">
    <property type="entry name" value="Nucleotide-diphospho-sugar transferases"/>
    <property type="match status" value="1"/>
</dbReference>
<gene>
    <name evidence="1" type="ORF">BGO89_10840</name>
</gene>
<reference evidence="1 2" key="1">
    <citation type="submission" date="2016-09" db="EMBL/GenBank/DDBJ databases">
        <title>Genome-resolved meta-omics ties microbial dynamics to process performance in biotechnology for thiocyanate degradation.</title>
        <authorList>
            <person name="Kantor R.S."/>
            <person name="Huddy R.J."/>
            <person name="Iyer R."/>
            <person name="Thomas B.C."/>
            <person name="Brown C.T."/>
            <person name="Anantharaman K."/>
            <person name="Tringe S."/>
            <person name="Hettich R.L."/>
            <person name="Harrison S.T."/>
            <person name="Banfield J.F."/>
        </authorList>
    </citation>
    <scope>NUCLEOTIDE SEQUENCE [LARGE SCALE GENOMIC DNA]</scope>
    <source>
        <strain evidence="1">59-99</strain>
    </source>
</reference>
<keyword evidence="1" id="KW-0548">Nucleotidyltransferase</keyword>
<dbReference type="STRING" id="1895771.BGO89_10840"/>
<dbReference type="InterPro" id="IPR003329">
    <property type="entry name" value="Cytidylyl_trans"/>
</dbReference>
<dbReference type="Proteomes" id="UP000184233">
    <property type="component" value="Unassembled WGS sequence"/>
</dbReference>
<keyword evidence="1" id="KW-0808">Transferase</keyword>
<dbReference type="InterPro" id="IPR029044">
    <property type="entry name" value="Nucleotide-diphossugar_trans"/>
</dbReference>
<dbReference type="CDD" id="cd02518">
    <property type="entry name" value="GT2_SpsF"/>
    <property type="match status" value="1"/>
</dbReference>
<dbReference type="EMBL" id="MKVH01000024">
    <property type="protein sequence ID" value="OJX57359.1"/>
    <property type="molecule type" value="Genomic_DNA"/>
</dbReference>
<dbReference type="PANTHER" id="PTHR42866">
    <property type="entry name" value="3-DEOXY-MANNO-OCTULOSONATE CYTIDYLYLTRANSFERASE"/>
    <property type="match status" value="1"/>
</dbReference>
<proteinExistence type="predicted"/>
<dbReference type="PANTHER" id="PTHR42866:SF1">
    <property type="entry name" value="SPORE COAT POLYSACCHARIDE BIOSYNTHESIS PROTEIN SPSF"/>
    <property type="match status" value="1"/>
</dbReference>
<organism evidence="1 2">
    <name type="scientific">Candidatus Kapaibacterium thiocyanatum</name>
    <dbReference type="NCBI Taxonomy" id="1895771"/>
    <lineage>
        <taxon>Bacteria</taxon>
        <taxon>Pseudomonadati</taxon>
        <taxon>Candidatus Kapaibacteriota</taxon>
        <taxon>Candidatus Kapaibacteriia</taxon>
        <taxon>Candidatus Kapaibacteriales</taxon>
        <taxon>Candidatus Kapaibacteriaceae</taxon>
        <taxon>Candidatus Kapaibacterium</taxon>
    </lineage>
</organism>
<comment type="caution">
    <text evidence="1">The sequence shown here is derived from an EMBL/GenBank/DDBJ whole genome shotgun (WGS) entry which is preliminary data.</text>
</comment>
<dbReference type="GO" id="GO:0005829">
    <property type="term" value="C:cytosol"/>
    <property type="evidence" value="ECO:0007669"/>
    <property type="project" value="TreeGrafter"/>
</dbReference>
<sequence length="274" mass="31219">MTQRIIVVCQARTGSTRLPRKVMLPLEGKPLVIRFMERVMRSKLATQCVVAATTDPADDLLVATCLEHGIPVFQGHPTDLLDRHYRAGIAYSADVVVKVPSDCPLIDPVVVDRIIGNYLASPADVDYVGNLHPATYPDGNDVELMTMSVLERAWHGAHRAHEREHTTPWMWDGNPDVRVRNVAWERGLDYSMSHRWTIDYPEDYMLVKAVYHELFPTNPQFGIDDVLDLLERRPEILALNAHLAGVNWYREHLDVLRTISQEHTRPAPIQRSHI</sequence>
<accession>A0A1M3KYP1</accession>
<evidence type="ECO:0000313" key="1">
    <source>
        <dbReference type="EMBL" id="OJX57359.1"/>
    </source>
</evidence>
<evidence type="ECO:0000313" key="2">
    <source>
        <dbReference type="Proteomes" id="UP000184233"/>
    </source>
</evidence>
<protein>
    <submittedName>
        <fullName evidence="1">Acylneuraminate cytidylyltransferase</fullName>
    </submittedName>
</protein>
<name>A0A1M3KYP1_9BACT</name>
<dbReference type="Pfam" id="PF02348">
    <property type="entry name" value="CTP_transf_3"/>
    <property type="match status" value="1"/>
</dbReference>
<dbReference type="GO" id="GO:0016779">
    <property type="term" value="F:nucleotidyltransferase activity"/>
    <property type="evidence" value="ECO:0007669"/>
    <property type="project" value="UniProtKB-KW"/>
</dbReference>
<dbReference type="AlphaFoldDB" id="A0A1M3KYP1"/>